<evidence type="ECO:0000256" key="3">
    <source>
        <dbReference type="ARBA" id="ARBA00023157"/>
    </source>
</evidence>
<dbReference type="PANTHER" id="PTHR11640">
    <property type="entry name" value="NEPHRIN"/>
    <property type="match status" value="1"/>
</dbReference>
<evidence type="ECO:0000313" key="8">
    <source>
        <dbReference type="EMBL" id="PIK44157.1"/>
    </source>
</evidence>
<dbReference type="InterPro" id="IPR007110">
    <property type="entry name" value="Ig-like_dom"/>
</dbReference>
<sequence length="1740" mass="199655">MEIVQRIQCILYVLAFCVRISDSRLICEGIYRVTQNVKTVISCQYEHSFYAVRWYFDRNDESFLRIDRVNKYGSGYDSGEFDIKSDGSMIINNPEIRNEGIYTISVLHEDGRSSKTEMEIHIIVPLDALSVIDCRASPSHLCTQDGINGTNFLLCEARNARPKVGLTWMELGPTGMRKVQRGASTVSSLDGLYYTISTLTYDANKIYMQLFACVANGDAVIGIRNASIIVKGELRVSGNSYQEEYVEIGDNITLICPVNSYRLAEIEATLLDGTKKVIMEPTPAQTRGRCIDHNTCHKTESGHVDIFIETYKQEGLYVCISSNGETSTKSETNITVIISPKYTSVLVEGCENEQDCTKISGLSGKVTCIASGMRPPTQLTWDYDLPSDMIEISETESFITFDNETGTKGKLPWQRNNSFKSDTESMAVEKDIRENVKMETKAVKDIGSPNNDEVDANVSSENAPLMTDRVMSDADKESPKNDEIDANVNSENSPLVEDQTMADADKESPKNDEIDANVNSENSPLVKDQTMTDADSKRVLVEFKKVLKQFQKDTKQKKKKVQQFDEVLNTFDEKHRVNLPTNLHGIVLKLPKKDALRVVGYLVECPIKWTEEYITITSELLLRKKYATKVPDMLLQLFGKSTVTKEDIILVTSPNHNEENKIFYLHFLPAVVEHCDKGYHKSETLQLSKDILHEHMDSKVPFVANILSSSFKYKTIMEKYLQLILFALNNIEKKIATQIYVSICKELVGEVEERKTIYHNTLLDCSIKEWFDPKTVLDCLQRSLQESLINYLEYVNFLLEQKNDCEKLVRTVVEFFTRKEIGQKEILPFITYSESELSTVKIAYPYFLHSIHDKLARGQSQEDHLCNLFHDICDTAMKTEDDINEDELCTSHIKEVISEKFQQILLLSLAKRKISSNTYLDIMNRNIKEEKMDKRTLIEVLRGSCEINLLNDEVLMNVLINTFAMKRIKAADVVATMQYVISKRHISEEQLAEITEDFVTNKKVSIDRVISAIVYYYMKFHVSHLYFLHFIHQITEEKIQQLFHDVITDALKNFDHGSKIEKDLTKKDSVKIFVRFLLFLRTRDKITPETHKALLQRQDKIDMTVYNDILKADSSKSWFNQTKLLEILNHDDNENLITAATFREISMRLYVEGKIDEVQLTEITKNHIDEGRSNFAEIYSDMNRLSKDSEDAMQRIIHAVLQYWINSLISQEDVWRNINITGPNTNEPKINSGKIPFVRLLMSIFIWIEKGNVKQHFDFAVQKGLTAEGETGNILFSQLTGKENPSQTFVWVLLVSVANKRITTTSFTDIMKNLEKKIGDGFFEYLSEASEKKWLAVEDLKNVLRECLKKKLVTPEQFVKLLINVYLQKRIEEDDYAMSTVFLIDNKQITLDKVFEQLKTSAEAKSSTEEVMKATLQYYLHMKDRNLEEVTKAMQNSYSLTRTAVQELSETLLDQHLNKKISFTIMMNCIGHSAVTMENKIPYPYILESVQRHSALSKDLKGDLFALFRDILTKAMDQENQHGKEIKDGLSSKGHVPSVFLRALFFSVEKKVIDTDECMNILISSVDGQNIKKPTFEISLRIYIKELWVTATFATKILCNSLRRKLITDDILTSELQGLLQKKKLQYHEYRNLLEECLREKILTETCFKTAAAVDIHNNETNEETWLRDIATLSQKQLISDAVRTELFNTVIKKYSVSKPDVKSALDSVISDIDIRRQYTANLKINKADNGTKLWTTRQS</sequence>
<gene>
    <name evidence="8" type="ORF">BSL78_18981</name>
</gene>
<accession>A0A2G8K840</accession>
<feature type="compositionally biased region" description="Basic and acidic residues" evidence="6">
    <location>
        <begin position="470"/>
        <end position="483"/>
    </location>
</feature>
<dbReference type="EMBL" id="MRZV01000795">
    <property type="protein sequence ID" value="PIK44157.1"/>
    <property type="molecule type" value="Genomic_DNA"/>
</dbReference>
<evidence type="ECO:0000256" key="5">
    <source>
        <dbReference type="ARBA" id="ARBA00023319"/>
    </source>
</evidence>
<dbReference type="SMART" id="SM00409">
    <property type="entry name" value="IG"/>
    <property type="match status" value="2"/>
</dbReference>
<evidence type="ECO:0000256" key="2">
    <source>
        <dbReference type="ARBA" id="ARBA00023136"/>
    </source>
</evidence>
<feature type="compositionally biased region" description="Basic and acidic residues" evidence="6">
    <location>
        <begin position="503"/>
        <end position="513"/>
    </location>
</feature>
<organism evidence="8 9">
    <name type="scientific">Stichopus japonicus</name>
    <name type="common">Sea cucumber</name>
    <dbReference type="NCBI Taxonomy" id="307972"/>
    <lineage>
        <taxon>Eukaryota</taxon>
        <taxon>Metazoa</taxon>
        <taxon>Echinodermata</taxon>
        <taxon>Eleutherozoa</taxon>
        <taxon>Echinozoa</taxon>
        <taxon>Holothuroidea</taxon>
        <taxon>Aspidochirotacea</taxon>
        <taxon>Aspidochirotida</taxon>
        <taxon>Stichopodidae</taxon>
        <taxon>Apostichopus</taxon>
    </lineage>
</organism>
<feature type="domain" description="Ig-like" evidence="7">
    <location>
        <begin position="340"/>
        <end position="407"/>
    </location>
</feature>
<feature type="region of interest" description="Disordered" evidence="6">
    <location>
        <begin position="445"/>
        <end position="519"/>
    </location>
</feature>
<dbReference type="InterPro" id="IPR051275">
    <property type="entry name" value="Cell_adhesion_signaling"/>
</dbReference>
<evidence type="ECO:0000256" key="1">
    <source>
        <dbReference type="ARBA" id="ARBA00004479"/>
    </source>
</evidence>
<reference evidence="8 9" key="1">
    <citation type="journal article" date="2017" name="PLoS Biol.">
        <title>The sea cucumber genome provides insights into morphological evolution and visceral regeneration.</title>
        <authorList>
            <person name="Zhang X."/>
            <person name="Sun L."/>
            <person name="Yuan J."/>
            <person name="Sun Y."/>
            <person name="Gao Y."/>
            <person name="Zhang L."/>
            <person name="Li S."/>
            <person name="Dai H."/>
            <person name="Hamel J.F."/>
            <person name="Liu C."/>
            <person name="Yu Y."/>
            <person name="Liu S."/>
            <person name="Lin W."/>
            <person name="Guo K."/>
            <person name="Jin S."/>
            <person name="Xu P."/>
            <person name="Storey K.B."/>
            <person name="Huan P."/>
            <person name="Zhang T."/>
            <person name="Zhou Y."/>
            <person name="Zhang J."/>
            <person name="Lin C."/>
            <person name="Li X."/>
            <person name="Xing L."/>
            <person name="Huo D."/>
            <person name="Sun M."/>
            <person name="Wang L."/>
            <person name="Mercier A."/>
            <person name="Li F."/>
            <person name="Yang H."/>
            <person name="Xiang J."/>
        </authorList>
    </citation>
    <scope>NUCLEOTIDE SEQUENCE [LARGE SCALE GENOMIC DNA]</scope>
    <source>
        <strain evidence="8">Shaxun</strain>
        <tissue evidence="8">Muscle</tissue>
    </source>
</reference>
<dbReference type="Proteomes" id="UP000230750">
    <property type="component" value="Unassembled WGS sequence"/>
</dbReference>
<comment type="caution">
    <text evidence="8">The sequence shown here is derived from an EMBL/GenBank/DDBJ whole genome shotgun (WGS) entry which is preliminary data.</text>
</comment>
<keyword evidence="5" id="KW-0393">Immunoglobulin domain</keyword>
<proteinExistence type="predicted"/>
<comment type="subcellular location">
    <subcellularLocation>
        <location evidence="1">Membrane</location>
        <topology evidence="1">Single-pass type I membrane protein</topology>
    </subcellularLocation>
</comment>
<dbReference type="OrthoDB" id="10048737at2759"/>
<dbReference type="Gene3D" id="2.60.40.10">
    <property type="entry name" value="Immunoglobulins"/>
    <property type="match status" value="1"/>
</dbReference>
<dbReference type="PROSITE" id="PS50835">
    <property type="entry name" value="IG_LIKE"/>
    <property type="match status" value="1"/>
</dbReference>
<keyword evidence="4" id="KW-0325">Glycoprotein</keyword>
<protein>
    <recommendedName>
        <fullName evidence="7">Ig-like domain-containing protein</fullName>
    </recommendedName>
</protein>
<keyword evidence="3" id="KW-1015">Disulfide bond</keyword>
<dbReference type="InterPro" id="IPR013783">
    <property type="entry name" value="Ig-like_fold"/>
</dbReference>
<evidence type="ECO:0000256" key="4">
    <source>
        <dbReference type="ARBA" id="ARBA00023180"/>
    </source>
</evidence>
<evidence type="ECO:0000313" key="9">
    <source>
        <dbReference type="Proteomes" id="UP000230750"/>
    </source>
</evidence>
<dbReference type="InterPro" id="IPR003599">
    <property type="entry name" value="Ig_sub"/>
</dbReference>
<evidence type="ECO:0000259" key="7">
    <source>
        <dbReference type="PROSITE" id="PS50835"/>
    </source>
</evidence>
<name>A0A2G8K840_STIJA</name>
<keyword evidence="9" id="KW-1185">Reference proteome</keyword>
<dbReference type="InterPro" id="IPR036179">
    <property type="entry name" value="Ig-like_dom_sf"/>
</dbReference>
<keyword evidence="2" id="KW-0472">Membrane</keyword>
<evidence type="ECO:0000256" key="6">
    <source>
        <dbReference type="SAM" id="MobiDB-lite"/>
    </source>
</evidence>
<dbReference type="GO" id="GO:0016020">
    <property type="term" value="C:membrane"/>
    <property type="evidence" value="ECO:0007669"/>
    <property type="project" value="UniProtKB-SubCell"/>
</dbReference>
<dbReference type="SUPFAM" id="SSF48726">
    <property type="entry name" value="Immunoglobulin"/>
    <property type="match status" value="1"/>
</dbReference>